<reference evidence="2 3" key="1">
    <citation type="journal article" date="2019" name="Sci. Rep.">
        <title>Orb-weaving spider Araneus ventricosus genome elucidates the spidroin gene catalogue.</title>
        <authorList>
            <person name="Kono N."/>
            <person name="Nakamura H."/>
            <person name="Ohtoshi R."/>
            <person name="Moran D.A.P."/>
            <person name="Shinohara A."/>
            <person name="Yoshida Y."/>
            <person name="Fujiwara M."/>
            <person name="Mori M."/>
            <person name="Tomita M."/>
            <person name="Arakawa K."/>
        </authorList>
    </citation>
    <scope>NUCLEOTIDE SEQUENCE [LARGE SCALE GENOMIC DNA]</scope>
</reference>
<comment type="caution">
    <text evidence="2">The sequence shown here is derived from an EMBL/GenBank/DDBJ whole genome shotgun (WGS) entry which is preliminary data.</text>
</comment>
<protein>
    <submittedName>
        <fullName evidence="2">Uncharacterized protein</fullName>
    </submittedName>
</protein>
<feature type="non-terminal residue" evidence="2">
    <location>
        <position position="1"/>
    </location>
</feature>
<proteinExistence type="predicted"/>
<keyword evidence="3" id="KW-1185">Reference proteome</keyword>
<feature type="region of interest" description="Disordered" evidence="1">
    <location>
        <begin position="52"/>
        <end position="91"/>
    </location>
</feature>
<dbReference type="EMBL" id="BGPR01096222">
    <property type="protein sequence ID" value="GBM41307.1"/>
    <property type="molecule type" value="Genomic_DNA"/>
</dbReference>
<gene>
    <name evidence="2" type="ORF">AVEN_61502_1</name>
</gene>
<accession>A0A4Y2FJV0</accession>
<organism evidence="2 3">
    <name type="scientific">Araneus ventricosus</name>
    <name type="common">Orbweaver spider</name>
    <name type="synonym">Epeira ventricosa</name>
    <dbReference type="NCBI Taxonomy" id="182803"/>
    <lineage>
        <taxon>Eukaryota</taxon>
        <taxon>Metazoa</taxon>
        <taxon>Ecdysozoa</taxon>
        <taxon>Arthropoda</taxon>
        <taxon>Chelicerata</taxon>
        <taxon>Arachnida</taxon>
        <taxon>Araneae</taxon>
        <taxon>Araneomorphae</taxon>
        <taxon>Entelegynae</taxon>
        <taxon>Araneoidea</taxon>
        <taxon>Araneidae</taxon>
        <taxon>Araneus</taxon>
    </lineage>
</organism>
<dbReference type="AlphaFoldDB" id="A0A4Y2FJV0"/>
<evidence type="ECO:0000313" key="3">
    <source>
        <dbReference type="Proteomes" id="UP000499080"/>
    </source>
</evidence>
<evidence type="ECO:0000256" key="1">
    <source>
        <dbReference type="SAM" id="MobiDB-lite"/>
    </source>
</evidence>
<sequence length="91" mass="10155">ERKYGEPSRGFNVTSFPIGKAMNTEVSKRVSQSLFRVLSAVHAEIREIHLPSENPLRTLPCSPVPNSKKRTPSSVPQTLLLASRHGHIPER</sequence>
<evidence type="ECO:0000313" key="2">
    <source>
        <dbReference type="EMBL" id="GBM41307.1"/>
    </source>
</evidence>
<dbReference type="Proteomes" id="UP000499080">
    <property type="component" value="Unassembled WGS sequence"/>
</dbReference>
<name>A0A4Y2FJV0_ARAVE</name>